<dbReference type="Gene3D" id="3.30.750.70">
    <property type="entry name" value="4-hydroxybutyrate coenzyme like domains"/>
    <property type="match status" value="1"/>
</dbReference>
<gene>
    <name evidence="5" type="ORF">HDG41_005868</name>
</gene>
<dbReference type="RefSeq" id="WP_184227983.1">
    <property type="nucleotide sequence ID" value="NZ_JACHDE010000015.1"/>
</dbReference>
<dbReference type="Pfam" id="PF13336">
    <property type="entry name" value="AcetylCoA_hyd_C"/>
    <property type="match status" value="1"/>
</dbReference>
<evidence type="ECO:0000259" key="3">
    <source>
        <dbReference type="Pfam" id="PF02550"/>
    </source>
</evidence>
<dbReference type="Pfam" id="PF02550">
    <property type="entry name" value="AcetylCoA_hydro"/>
    <property type="match status" value="1"/>
</dbReference>
<name>A0A7W8LBW3_9BURK</name>
<evidence type="ECO:0000313" key="6">
    <source>
        <dbReference type="Proteomes" id="UP000592820"/>
    </source>
</evidence>
<dbReference type="Gene3D" id="3.40.1080.20">
    <property type="entry name" value="Acetyl-CoA hydrolase/transferase C-terminal domain"/>
    <property type="match status" value="1"/>
</dbReference>
<dbReference type="GO" id="GO:0003986">
    <property type="term" value="F:acetyl-CoA hydrolase activity"/>
    <property type="evidence" value="ECO:0007669"/>
    <property type="project" value="UniProtKB-EC"/>
</dbReference>
<organism evidence="5 6">
    <name type="scientific">Paraburkholderia youngii</name>
    <dbReference type="NCBI Taxonomy" id="2782701"/>
    <lineage>
        <taxon>Bacteria</taxon>
        <taxon>Pseudomonadati</taxon>
        <taxon>Pseudomonadota</taxon>
        <taxon>Betaproteobacteria</taxon>
        <taxon>Burkholderiales</taxon>
        <taxon>Burkholderiaceae</taxon>
        <taxon>Paraburkholderia</taxon>
    </lineage>
</organism>
<dbReference type="InterPro" id="IPR003702">
    <property type="entry name" value="ActCoA_hydro_N"/>
</dbReference>
<evidence type="ECO:0000313" key="5">
    <source>
        <dbReference type="EMBL" id="MBB5403778.1"/>
    </source>
</evidence>
<reference evidence="5 6" key="1">
    <citation type="submission" date="2020-08" db="EMBL/GenBank/DDBJ databases">
        <title>Genomic Encyclopedia of Type Strains, Phase IV (KMG-V): Genome sequencing to study the core and pangenomes of soil and plant-associated prokaryotes.</title>
        <authorList>
            <person name="Whitman W."/>
        </authorList>
    </citation>
    <scope>NUCLEOTIDE SEQUENCE [LARGE SCALE GENOMIC DNA]</scope>
    <source>
        <strain evidence="5 6">JPY162</strain>
    </source>
</reference>
<feature type="domain" description="Acetyl-CoA hydrolase/transferase C-terminal" evidence="4">
    <location>
        <begin position="265"/>
        <end position="413"/>
    </location>
</feature>
<protein>
    <submittedName>
        <fullName evidence="5">Acetyl-CoA hydrolase</fullName>
        <ecNumber evidence="5">3.1.2.1</ecNumber>
    </submittedName>
</protein>
<dbReference type="SUPFAM" id="SSF100950">
    <property type="entry name" value="NagB/RpiA/CoA transferase-like"/>
    <property type="match status" value="2"/>
</dbReference>
<keyword evidence="5" id="KW-0378">Hydrolase</keyword>
<dbReference type="InterPro" id="IPR037171">
    <property type="entry name" value="NagB/RpiA_transferase-like"/>
</dbReference>
<dbReference type="GO" id="GO:0008775">
    <property type="term" value="F:acetate CoA-transferase activity"/>
    <property type="evidence" value="ECO:0007669"/>
    <property type="project" value="InterPro"/>
</dbReference>
<keyword evidence="2" id="KW-0808">Transferase</keyword>
<evidence type="ECO:0000259" key="4">
    <source>
        <dbReference type="Pfam" id="PF13336"/>
    </source>
</evidence>
<dbReference type="InterPro" id="IPR046433">
    <property type="entry name" value="ActCoA_hydro"/>
</dbReference>
<comment type="similarity">
    <text evidence="1">Belongs to the acetyl-CoA hydrolase/transferase family.</text>
</comment>
<accession>A0A7W8LBW3</accession>
<dbReference type="InterPro" id="IPR026888">
    <property type="entry name" value="AcetylCoA_hyd_C"/>
</dbReference>
<dbReference type="AlphaFoldDB" id="A0A7W8LBW3"/>
<dbReference type="PANTHER" id="PTHR21432:SF20">
    <property type="entry name" value="ACETYL-COA HYDROLASE"/>
    <property type="match status" value="1"/>
</dbReference>
<comment type="caution">
    <text evidence="5">The sequence shown here is derived from an EMBL/GenBank/DDBJ whole genome shotgun (WGS) entry which is preliminary data.</text>
</comment>
<dbReference type="Gene3D" id="3.40.1080.10">
    <property type="entry name" value="Glutaconate Coenzyme A-transferase"/>
    <property type="match status" value="1"/>
</dbReference>
<dbReference type="GO" id="GO:0006083">
    <property type="term" value="P:acetate metabolic process"/>
    <property type="evidence" value="ECO:0007669"/>
    <property type="project" value="InterPro"/>
</dbReference>
<dbReference type="EC" id="3.1.2.1" evidence="5"/>
<dbReference type="InterPro" id="IPR038460">
    <property type="entry name" value="AcetylCoA_hyd_C_sf"/>
</dbReference>
<evidence type="ECO:0000256" key="1">
    <source>
        <dbReference type="ARBA" id="ARBA00009632"/>
    </source>
</evidence>
<sequence>MPILLEADAIDFASIIRRGDTVTWGQSNAEPLVLTRKLLEQRHAVGAFRVFLGASNYDTCRPEHADCIDFVSYCGSGSNRALAKAGALDILPCHYSQFPEMMDSGQLAIDVLLLQLAPPDSQGRYSLSVAHEYLIPALERARVIVAEVNEQAPWTYGERYLRDDEIDFILPTSRALPESSPSAASATDLTIAQHTAALIEDGATIQLGLGAIPEAILACLGDRRDLGIHSGTIGDKVADLMEIGVINNARKTIDAGKTIAGVMMGGRRIHEFAHLNDAIEFRSTRYTHDANVLASIERFVAINSAVEVDLSGQINAEVAGGVYVGAVGGALDFLRGARRSRGGVPVIALPSTAGKGASRIVASLNGPVSTPRSDAAIVVTEYGVADLRGLTLRQRRERMLAIAHPDHRGALDQMASALPLHRTGSATLVA</sequence>
<proteinExistence type="inferred from homology"/>
<dbReference type="EMBL" id="JACHDE010000015">
    <property type="protein sequence ID" value="MBB5403778.1"/>
    <property type="molecule type" value="Genomic_DNA"/>
</dbReference>
<dbReference type="Proteomes" id="UP000592820">
    <property type="component" value="Unassembled WGS sequence"/>
</dbReference>
<dbReference type="PANTHER" id="PTHR21432">
    <property type="entry name" value="ACETYL-COA HYDROLASE-RELATED"/>
    <property type="match status" value="1"/>
</dbReference>
<evidence type="ECO:0000256" key="2">
    <source>
        <dbReference type="ARBA" id="ARBA00022679"/>
    </source>
</evidence>
<feature type="domain" description="Acetyl-CoA hydrolase/transferase N-terminal" evidence="3">
    <location>
        <begin position="11"/>
        <end position="170"/>
    </location>
</feature>